<accession>A0A383C368</accession>
<dbReference type="EMBL" id="UINC01205333">
    <property type="protein sequence ID" value="SVE26460.1"/>
    <property type="molecule type" value="Genomic_DNA"/>
</dbReference>
<evidence type="ECO:0000313" key="1">
    <source>
        <dbReference type="EMBL" id="SVE26460.1"/>
    </source>
</evidence>
<feature type="non-terminal residue" evidence="1">
    <location>
        <position position="136"/>
    </location>
</feature>
<gene>
    <name evidence="1" type="ORF">METZ01_LOCUS479314</name>
</gene>
<proteinExistence type="predicted"/>
<dbReference type="AlphaFoldDB" id="A0A383C368"/>
<protein>
    <submittedName>
        <fullName evidence="1">Uncharacterized protein</fullName>
    </submittedName>
</protein>
<sequence length="136" mass="16418">MPDKYKEKTILVVQEHEREQYKYDCEYFVVGDNIGIAKTRELIYRQAGKKRYAILDDDIIFYRRNKKYHGFESNMEKSKRVSTEKDIDDMMETYNEWMDEGFMHLGCRDESLWPKVSYLHNKEIIANHFIDGSELI</sequence>
<organism evidence="1">
    <name type="scientific">marine metagenome</name>
    <dbReference type="NCBI Taxonomy" id="408172"/>
    <lineage>
        <taxon>unclassified sequences</taxon>
        <taxon>metagenomes</taxon>
        <taxon>ecological metagenomes</taxon>
    </lineage>
</organism>
<reference evidence="1" key="1">
    <citation type="submission" date="2018-05" db="EMBL/GenBank/DDBJ databases">
        <authorList>
            <person name="Lanie J.A."/>
            <person name="Ng W.-L."/>
            <person name="Kazmierczak K.M."/>
            <person name="Andrzejewski T.M."/>
            <person name="Davidsen T.M."/>
            <person name="Wayne K.J."/>
            <person name="Tettelin H."/>
            <person name="Glass J.I."/>
            <person name="Rusch D."/>
            <person name="Podicherti R."/>
            <person name="Tsui H.-C.T."/>
            <person name="Winkler M.E."/>
        </authorList>
    </citation>
    <scope>NUCLEOTIDE SEQUENCE</scope>
</reference>
<name>A0A383C368_9ZZZZ</name>